<reference evidence="2 3" key="1">
    <citation type="submission" date="2024-02" db="EMBL/GenBank/DDBJ databases">
        <title>High-quality chromosome-scale genome assembly of Pensacola bahiagrass (Paspalum notatum Flugge var. saurae).</title>
        <authorList>
            <person name="Vega J.M."/>
            <person name="Podio M."/>
            <person name="Orjuela J."/>
            <person name="Siena L.A."/>
            <person name="Pessino S.C."/>
            <person name="Combes M.C."/>
            <person name="Mariac C."/>
            <person name="Albertini E."/>
            <person name="Pupilli F."/>
            <person name="Ortiz J.P.A."/>
            <person name="Leblanc O."/>
        </authorList>
    </citation>
    <scope>NUCLEOTIDE SEQUENCE [LARGE SCALE GENOMIC DNA]</scope>
    <source>
        <strain evidence="2">R1</strain>
        <tissue evidence="2">Leaf</tissue>
    </source>
</reference>
<dbReference type="AlphaFoldDB" id="A0AAQ3TKU8"/>
<feature type="non-terminal residue" evidence="2">
    <location>
        <position position="770"/>
    </location>
</feature>
<protein>
    <recommendedName>
        <fullName evidence="1">Reverse transcriptase domain-containing protein</fullName>
    </recommendedName>
</protein>
<dbReference type="InterPro" id="IPR026960">
    <property type="entry name" value="RVT-Znf"/>
</dbReference>
<dbReference type="PANTHER" id="PTHR33116">
    <property type="entry name" value="REVERSE TRANSCRIPTASE ZINC-BINDING DOMAIN-CONTAINING PROTEIN-RELATED-RELATED"/>
    <property type="match status" value="1"/>
</dbReference>
<dbReference type="EMBL" id="CP144749">
    <property type="protein sequence ID" value="WVZ74107.1"/>
    <property type="molecule type" value="Genomic_DNA"/>
</dbReference>
<feature type="domain" description="Reverse transcriptase" evidence="1">
    <location>
        <begin position="69"/>
        <end position="317"/>
    </location>
</feature>
<dbReference type="Proteomes" id="UP001341281">
    <property type="component" value="Chromosome 05"/>
</dbReference>
<dbReference type="CDD" id="cd01650">
    <property type="entry name" value="RT_nLTR_like"/>
    <property type="match status" value="1"/>
</dbReference>
<gene>
    <name evidence="2" type="ORF">U9M48_022330</name>
</gene>
<evidence type="ECO:0000259" key="1">
    <source>
        <dbReference type="PROSITE" id="PS50878"/>
    </source>
</evidence>
<proteinExistence type="predicted"/>
<keyword evidence="3" id="KW-1185">Reference proteome</keyword>
<dbReference type="Pfam" id="PF00078">
    <property type="entry name" value="RVT_1"/>
    <property type="match status" value="1"/>
</dbReference>
<evidence type="ECO:0000313" key="2">
    <source>
        <dbReference type="EMBL" id="WVZ74107.1"/>
    </source>
</evidence>
<sequence>MVEHQVDDIPQVSNPENLILTSPFTEEELKQAIFQMEHNKAPGPDGFPAEFYQIFWDVIEGDLMALFHDFHSGNLSLFSLNFGIITLLPKCQEAVKIEQYRPICLLNVSFKIFTKVAANRINKVAEKVIRPSQTAFLPGRFILEGATVLHETLHEMHRKKLSGVIFKVDFEKAYDNVKWSFLQQTLRMKEFSPLWCQWVQHFISGGSVAVKVNSKIGRYFQTKKGLRQGDPLSPIFFNLMVVIIQMIRYFFFQDDLVQAKNLKILLCVFEQLSGLKINFHKSELYCFGKANDCVDQYSQILGCGVGKYPFKYLGIPMNFRKLNNKDWRMVEERFQKKLSSWKGKLLSYGGRLVLVNSVLSSLAIYMMSFFEIPKGIHKKLNFFRSGLFWQGDNHRKKYRLTKWGLLCLPKDQGGLGILNLEAQNTCLLSKWLYKLINEDEIWQQLLRKKYLRNKTIGEVFWKPGDSHFLSGLMKVKDQFMDLSTFQVHNGLQIRFWEDKWLENFTLKEQYPSLFNIVRKKHSSVAHVLSTNPLNISFRRALVGDKLIKWNDLVAMVAFVQLDGHHDKAIWSLTKHGYFTVKSLYNFLVNQSALPLNKNLWKLKLPLKIKIFVWFLMKGVILTKDNLKKRNWNGDDGCCFCNKKETIQHLFFDCHVARFVWRIFKVAFGLKPPSDVICLVGTWFEQVDPNMHPLLCIGASAIVWSIWLCRNDCVFDRKRLNSYLQGYILDKVLESTSKGEWQESFEVGMPLVRDGGFRGVRKEWLAVVYEA</sequence>
<dbReference type="SUPFAM" id="SSF56672">
    <property type="entry name" value="DNA/RNA polymerases"/>
    <property type="match status" value="1"/>
</dbReference>
<dbReference type="PANTHER" id="PTHR33116:SF87">
    <property type="entry name" value="OS01G0158850 PROTEIN"/>
    <property type="match status" value="1"/>
</dbReference>
<name>A0AAQ3TKU8_PASNO</name>
<dbReference type="InterPro" id="IPR043502">
    <property type="entry name" value="DNA/RNA_pol_sf"/>
</dbReference>
<evidence type="ECO:0000313" key="3">
    <source>
        <dbReference type="Proteomes" id="UP001341281"/>
    </source>
</evidence>
<organism evidence="2 3">
    <name type="scientific">Paspalum notatum var. saurae</name>
    <dbReference type="NCBI Taxonomy" id="547442"/>
    <lineage>
        <taxon>Eukaryota</taxon>
        <taxon>Viridiplantae</taxon>
        <taxon>Streptophyta</taxon>
        <taxon>Embryophyta</taxon>
        <taxon>Tracheophyta</taxon>
        <taxon>Spermatophyta</taxon>
        <taxon>Magnoliopsida</taxon>
        <taxon>Liliopsida</taxon>
        <taxon>Poales</taxon>
        <taxon>Poaceae</taxon>
        <taxon>PACMAD clade</taxon>
        <taxon>Panicoideae</taxon>
        <taxon>Andropogonodae</taxon>
        <taxon>Paspaleae</taxon>
        <taxon>Paspalinae</taxon>
        <taxon>Paspalum</taxon>
    </lineage>
</organism>
<dbReference type="PROSITE" id="PS50878">
    <property type="entry name" value="RT_POL"/>
    <property type="match status" value="1"/>
</dbReference>
<dbReference type="Pfam" id="PF13966">
    <property type="entry name" value="zf-RVT"/>
    <property type="match status" value="1"/>
</dbReference>
<dbReference type="InterPro" id="IPR000477">
    <property type="entry name" value="RT_dom"/>
</dbReference>
<accession>A0AAQ3TKU8</accession>